<keyword evidence="3" id="KW-0444">Lipid biosynthesis</keyword>
<dbReference type="RefSeq" id="XP_018023775.1">
    <property type="nucleotide sequence ID" value="XM_018168286.2"/>
</dbReference>
<dbReference type="Pfam" id="PF01066">
    <property type="entry name" value="CDP-OH_P_transf"/>
    <property type="match status" value="1"/>
</dbReference>
<feature type="coiled-coil region" evidence="15">
    <location>
        <begin position="144"/>
        <end position="189"/>
    </location>
</feature>
<sequence>MGRTRLLLQLGKEAVYMQQKCVVGVTKLRTKPWKLLNDYNSMRISNFFGGIYSPLSSFNENYWHKNIDVDFAKQISSLQRPAVSHEYFVPNLFGSLHRNHFGLPTSFPVSFTPLERARQCYFSRQFSKASSDTDTTVDWRISSSNKLIQTRTKLENAKHKLEDAKQNFIEDIQDTKARMRVKMDEIIERENIFTIPNFLCISRIVAAPFLCHLVLTGSYDMALGLFMLAGATDLADGWIARVFPSQASKLGSFLDPLADKVLVAVLFLALTCNGLIPIPLTGLIIYRDVVIIAAASYVRYRSLPAPRTLMRYFDATHATVQLSPTLISKVNTAVQLSLITATLAQPVINFPSPAAMTALWCVTIITTIASGVSYIFSRNTYIVLDKQLQQQLDKEREQEQRKN</sequence>
<dbReference type="PANTHER" id="PTHR14269">
    <property type="entry name" value="CDP-DIACYLGLYCEROL--GLYCEROL-3-PHOSPHATE 3-PHOSPHATIDYLTRANSFERASE-RELATED"/>
    <property type="match status" value="1"/>
</dbReference>
<keyword evidence="7 16" id="KW-1133">Transmembrane helix</keyword>
<evidence type="ECO:0000313" key="17">
    <source>
        <dbReference type="Proteomes" id="UP000694843"/>
    </source>
</evidence>
<dbReference type="KEGG" id="hazt:108679628"/>
<evidence type="ECO:0000313" key="21">
    <source>
        <dbReference type="RefSeq" id="XP_047739214.1"/>
    </source>
</evidence>
<evidence type="ECO:0000256" key="15">
    <source>
        <dbReference type="SAM" id="Coils"/>
    </source>
</evidence>
<feature type="transmembrane region" description="Helical" evidence="16">
    <location>
        <begin position="354"/>
        <end position="376"/>
    </location>
</feature>
<evidence type="ECO:0000313" key="19">
    <source>
        <dbReference type="RefSeq" id="XP_047739212.1"/>
    </source>
</evidence>
<keyword evidence="5 16" id="KW-0812">Transmembrane</keyword>
<dbReference type="CTD" id="43104"/>
<organism evidence="17 18">
    <name type="scientific">Hyalella azteca</name>
    <name type="common">Amphipod</name>
    <dbReference type="NCBI Taxonomy" id="294128"/>
    <lineage>
        <taxon>Eukaryota</taxon>
        <taxon>Metazoa</taxon>
        <taxon>Ecdysozoa</taxon>
        <taxon>Arthropoda</taxon>
        <taxon>Crustacea</taxon>
        <taxon>Multicrustacea</taxon>
        <taxon>Malacostraca</taxon>
        <taxon>Eumalacostraca</taxon>
        <taxon>Peracarida</taxon>
        <taxon>Amphipoda</taxon>
        <taxon>Senticaudata</taxon>
        <taxon>Talitrida</taxon>
        <taxon>Talitroidea</taxon>
        <taxon>Hyalellidae</taxon>
        <taxon>Hyalella</taxon>
    </lineage>
</organism>
<dbReference type="OrthoDB" id="10020554at2759"/>
<evidence type="ECO:0000256" key="6">
    <source>
        <dbReference type="ARBA" id="ARBA00022792"/>
    </source>
</evidence>
<feature type="transmembrane region" description="Helical" evidence="16">
    <location>
        <begin position="261"/>
        <end position="278"/>
    </location>
</feature>
<evidence type="ECO:0000256" key="3">
    <source>
        <dbReference type="ARBA" id="ARBA00022516"/>
    </source>
</evidence>
<dbReference type="RefSeq" id="XP_047739212.1">
    <property type="nucleotide sequence ID" value="XM_047883256.1"/>
</dbReference>
<evidence type="ECO:0000256" key="9">
    <source>
        <dbReference type="ARBA" id="ARBA00023128"/>
    </source>
</evidence>
<keyword evidence="15" id="KW-0175">Coiled coil</keyword>
<gene>
    <name evidence="18 19 20 21" type="primary">LOC108679628</name>
</gene>
<dbReference type="GO" id="GO:0005743">
    <property type="term" value="C:mitochondrial inner membrane"/>
    <property type="evidence" value="ECO:0007669"/>
    <property type="project" value="UniProtKB-SubCell"/>
</dbReference>
<evidence type="ECO:0000256" key="1">
    <source>
        <dbReference type="ARBA" id="ARBA00004448"/>
    </source>
</evidence>
<dbReference type="GO" id="GO:0043337">
    <property type="term" value="F:cardiolipin synthase (CMP-forming)"/>
    <property type="evidence" value="ECO:0007669"/>
    <property type="project" value="UniProtKB-EC"/>
</dbReference>
<keyword evidence="17" id="KW-1185">Reference proteome</keyword>
<dbReference type="InterPro" id="IPR050324">
    <property type="entry name" value="CDP-alcohol_PTase-I"/>
</dbReference>
<dbReference type="Gene3D" id="1.20.120.1760">
    <property type="match status" value="1"/>
</dbReference>
<evidence type="ECO:0000313" key="18">
    <source>
        <dbReference type="RefSeq" id="XP_018023775.1"/>
    </source>
</evidence>
<dbReference type="InterPro" id="IPR000462">
    <property type="entry name" value="CDP-OH_P_trans"/>
</dbReference>
<dbReference type="GO" id="GO:0032049">
    <property type="term" value="P:cardiolipin biosynthetic process"/>
    <property type="evidence" value="ECO:0007669"/>
    <property type="project" value="TreeGrafter"/>
</dbReference>
<comment type="subcellular location">
    <subcellularLocation>
        <location evidence="1">Mitochondrion inner membrane</location>
        <topology evidence="1">Multi-pass membrane protein</topology>
    </subcellularLocation>
</comment>
<proteinExistence type="inferred from homology"/>
<keyword evidence="4" id="KW-0808">Transferase</keyword>
<dbReference type="RefSeq" id="XP_047739213.1">
    <property type="nucleotide sequence ID" value="XM_047883257.1"/>
</dbReference>
<reference evidence="18 19" key="1">
    <citation type="submission" date="2025-04" db="UniProtKB">
        <authorList>
            <consortium name="RefSeq"/>
        </authorList>
    </citation>
    <scope>IDENTIFICATION</scope>
    <source>
        <tissue evidence="18 19">Whole organism</tissue>
    </source>
</reference>
<dbReference type="RefSeq" id="XP_047739214.1">
    <property type="nucleotide sequence ID" value="XM_047883258.1"/>
</dbReference>
<comment type="catalytic activity">
    <reaction evidence="14">
        <text>a CDP-1,2-diacyl-sn-glycerol + a 1,2-diacyl-sn-glycero-3-phospho-(1'-sn-glycerol) = a cardiolipin + CMP + H(+)</text>
        <dbReference type="Rhea" id="RHEA:32931"/>
        <dbReference type="ChEBI" id="CHEBI:15378"/>
        <dbReference type="ChEBI" id="CHEBI:58332"/>
        <dbReference type="ChEBI" id="CHEBI:60377"/>
        <dbReference type="ChEBI" id="CHEBI:62237"/>
        <dbReference type="ChEBI" id="CHEBI:64716"/>
        <dbReference type="EC" id="2.7.8.41"/>
    </reaction>
</comment>
<dbReference type="PANTHER" id="PTHR14269:SF60">
    <property type="entry name" value="CARDIOLIPIN SYNTHASE (CMP-FORMING)"/>
    <property type="match status" value="1"/>
</dbReference>
<evidence type="ECO:0000256" key="13">
    <source>
        <dbReference type="ARBA" id="ARBA00039001"/>
    </source>
</evidence>
<evidence type="ECO:0000256" key="7">
    <source>
        <dbReference type="ARBA" id="ARBA00022989"/>
    </source>
</evidence>
<protein>
    <recommendedName>
        <fullName evidence="13">cardiolipin synthase (CMP-forming)</fullName>
        <ecNumber evidence="13">2.7.8.41</ecNumber>
    </recommendedName>
</protein>
<evidence type="ECO:0000256" key="14">
    <source>
        <dbReference type="ARBA" id="ARBA00047433"/>
    </source>
</evidence>
<evidence type="ECO:0000256" key="16">
    <source>
        <dbReference type="SAM" id="Phobius"/>
    </source>
</evidence>
<keyword evidence="9" id="KW-0496">Mitochondrion</keyword>
<evidence type="ECO:0000256" key="8">
    <source>
        <dbReference type="ARBA" id="ARBA00023098"/>
    </source>
</evidence>
<dbReference type="Proteomes" id="UP000694843">
    <property type="component" value="Unplaced"/>
</dbReference>
<accession>A0A8B7PCM6</accession>
<evidence type="ECO:0000256" key="5">
    <source>
        <dbReference type="ARBA" id="ARBA00022692"/>
    </source>
</evidence>
<evidence type="ECO:0000256" key="4">
    <source>
        <dbReference type="ARBA" id="ARBA00022679"/>
    </source>
</evidence>
<evidence type="ECO:0000256" key="10">
    <source>
        <dbReference type="ARBA" id="ARBA00023136"/>
    </source>
</evidence>
<keyword evidence="8" id="KW-0443">Lipid metabolism</keyword>
<dbReference type="InterPro" id="IPR043130">
    <property type="entry name" value="CDP-OH_PTrfase_TM_dom"/>
</dbReference>
<name>A0A8B7PCM6_HYAAZ</name>
<evidence type="ECO:0000256" key="12">
    <source>
        <dbReference type="ARBA" id="ARBA00023264"/>
    </source>
</evidence>
<dbReference type="AlphaFoldDB" id="A0A8B7PCM6"/>
<dbReference type="EC" id="2.7.8.41" evidence="13"/>
<evidence type="ECO:0000256" key="11">
    <source>
        <dbReference type="ARBA" id="ARBA00023209"/>
    </source>
</evidence>
<feature type="transmembrane region" description="Helical" evidence="16">
    <location>
        <begin position="192"/>
        <end position="215"/>
    </location>
</feature>
<comment type="similarity">
    <text evidence="2">Belongs to the CDP-alcohol phosphatidyltransferase class-I family.</text>
</comment>
<dbReference type="FunFam" id="1.20.120.1760:FF:000005">
    <property type="entry name" value="Cardiolipin synthase 1"/>
    <property type="match status" value="1"/>
</dbReference>
<keyword evidence="12" id="KW-1208">Phospholipid metabolism</keyword>
<evidence type="ECO:0000313" key="20">
    <source>
        <dbReference type="RefSeq" id="XP_047739213.1"/>
    </source>
</evidence>
<keyword evidence="11" id="KW-0594">Phospholipid biosynthesis</keyword>
<dbReference type="GeneID" id="108679628"/>
<feature type="transmembrane region" description="Helical" evidence="16">
    <location>
        <begin position="221"/>
        <end position="240"/>
    </location>
</feature>
<keyword evidence="10 16" id="KW-0472">Membrane</keyword>
<keyword evidence="6" id="KW-0999">Mitochondrion inner membrane</keyword>
<evidence type="ECO:0000256" key="2">
    <source>
        <dbReference type="ARBA" id="ARBA00010441"/>
    </source>
</evidence>